<evidence type="ECO:0000313" key="3">
    <source>
        <dbReference type="Proteomes" id="UP000219356"/>
    </source>
</evidence>
<keyword evidence="1" id="KW-0812">Transmembrane</keyword>
<keyword evidence="3" id="KW-1185">Reference proteome</keyword>
<sequence length="146" mass="17178">MKTFVNFIQAWGIMFMFSLFATSIYIYYFIGLTEMEIALVPQNALITLILTLLMDFVFNRSRISSIFVRSFLFLVIVLVAFTSAAVLFGWFDTGNWKLLGLLFALVSFIYIILWSIYHLIYTFEAKHLNEELTNYKRKKRDPSENH</sequence>
<dbReference type="Pfam" id="PF11457">
    <property type="entry name" value="DUF3021"/>
    <property type="match status" value="1"/>
</dbReference>
<feature type="transmembrane region" description="Helical" evidence="1">
    <location>
        <begin position="70"/>
        <end position="91"/>
    </location>
</feature>
<keyword evidence="1" id="KW-0472">Membrane</keyword>
<reference evidence="3" key="1">
    <citation type="submission" date="2017-09" db="EMBL/GenBank/DDBJ databases">
        <authorList>
            <person name="Varghese N."/>
            <person name="Submissions S."/>
        </authorList>
    </citation>
    <scope>NUCLEOTIDE SEQUENCE [LARGE SCALE GENOMIC DNA]</scope>
    <source>
        <strain evidence="3">CGMCC 1.8913</strain>
    </source>
</reference>
<dbReference type="InterPro" id="IPR021560">
    <property type="entry name" value="DUF3021"/>
</dbReference>
<dbReference type="AlphaFoldDB" id="A0A285P6V0"/>
<feature type="transmembrane region" description="Helical" evidence="1">
    <location>
        <begin position="40"/>
        <end position="58"/>
    </location>
</feature>
<name>A0A285P6V0_9BACI</name>
<dbReference type="Proteomes" id="UP000219356">
    <property type="component" value="Unassembled WGS sequence"/>
</dbReference>
<organism evidence="2 3">
    <name type="scientific">Terribacillus aidingensis</name>
    <dbReference type="NCBI Taxonomy" id="586416"/>
    <lineage>
        <taxon>Bacteria</taxon>
        <taxon>Bacillati</taxon>
        <taxon>Bacillota</taxon>
        <taxon>Bacilli</taxon>
        <taxon>Bacillales</taxon>
        <taxon>Bacillaceae</taxon>
        <taxon>Terribacillus</taxon>
    </lineage>
</organism>
<evidence type="ECO:0000313" key="2">
    <source>
        <dbReference type="EMBL" id="SNZ17452.1"/>
    </source>
</evidence>
<feature type="transmembrane region" description="Helical" evidence="1">
    <location>
        <begin position="97"/>
        <end position="120"/>
    </location>
</feature>
<proteinExistence type="predicted"/>
<accession>A0A285P6V0</accession>
<keyword evidence="1" id="KW-1133">Transmembrane helix</keyword>
<feature type="transmembrane region" description="Helical" evidence="1">
    <location>
        <begin position="7"/>
        <end position="28"/>
    </location>
</feature>
<dbReference type="EMBL" id="OBEK01000006">
    <property type="protein sequence ID" value="SNZ17452.1"/>
    <property type="molecule type" value="Genomic_DNA"/>
</dbReference>
<protein>
    <recommendedName>
        <fullName evidence="4">DUF3021 domain-containing protein</fullName>
    </recommendedName>
</protein>
<gene>
    <name evidence="2" type="ORF">SAMN05421503_3242</name>
</gene>
<dbReference type="RefSeq" id="WP_097043436.1">
    <property type="nucleotide sequence ID" value="NZ_OBEK01000006.1"/>
</dbReference>
<evidence type="ECO:0000256" key="1">
    <source>
        <dbReference type="SAM" id="Phobius"/>
    </source>
</evidence>
<evidence type="ECO:0008006" key="4">
    <source>
        <dbReference type="Google" id="ProtNLM"/>
    </source>
</evidence>
<dbReference type="OrthoDB" id="2969516at2"/>